<evidence type="ECO:0000313" key="3">
    <source>
        <dbReference type="Proteomes" id="UP000371977"/>
    </source>
</evidence>
<feature type="transmembrane region" description="Helical" evidence="1">
    <location>
        <begin position="179"/>
        <end position="201"/>
    </location>
</feature>
<accession>A0A6C2C9G0</accession>
<protein>
    <submittedName>
        <fullName evidence="2">DUF1361 domain-containing protein</fullName>
    </submittedName>
</protein>
<feature type="transmembrane region" description="Helical" evidence="1">
    <location>
        <begin position="33"/>
        <end position="51"/>
    </location>
</feature>
<gene>
    <name evidence="2" type="ORF">ESZ50_03135</name>
</gene>
<name>A0A6C2C9G0_9LACO</name>
<sequence length="212" mass="24128">MQPILKKHAALLINLTTLILIIFIYYSGSRYQFLITNLGLALIPFNLSLMARRLPHKYLQIPLALIWLIFYPNTTYMLTDFSHLSSIGTGLATPFQYYNYSILTGSIILAVIIGLISMEIIVNVLVKNVLLKTLSYTVLSFISAFAIYIGRFMRLNSSDLLLNPSRTLQVILSANERDLLIFVFCFALLQLFLIFIFKLAVDYATTNLNEIN</sequence>
<evidence type="ECO:0000256" key="1">
    <source>
        <dbReference type="SAM" id="Phobius"/>
    </source>
</evidence>
<feature type="transmembrane region" description="Helical" evidence="1">
    <location>
        <begin position="9"/>
        <end position="27"/>
    </location>
</feature>
<dbReference type="OrthoDB" id="4540541at2"/>
<feature type="transmembrane region" description="Helical" evidence="1">
    <location>
        <begin position="134"/>
        <end position="153"/>
    </location>
</feature>
<dbReference type="RefSeq" id="WP_148622144.1">
    <property type="nucleotide sequence ID" value="NZ_SDGZ01000010.1"/>
</dbReference>
<dbReference type="AlphaFoldDB" id="A0A6C2C9G0"/>
<keyword evidence="3" id="KW-1185">Reference proteome</keyword>
<dbReference type="EMBL" id="SDGZ01000010">
    <property type="protein sequence ID" value="TYC50063.1"/>
    <property type="molecule type" value="Genomic_DNA"/>
</dbReference>
<proteinExistence type="predicted"/>
<comment type="caution">
    <text evidence="2">The sequence shown here is derived from an EMBL/GenBank/DDBJ whole genome shotgun (WGS) entry which is preliminary data.</text>
</comment>
<feature type="transmembrane region" description="Helical" evidence="1">
    <location>
        <begin position="58"/>
        <end position="78"/>
    </location>
</feature>
<evidence type="ECO:0000313" key="2">
    <source>
        <dbReference type="EMBL" id="TYC50063.1"/>
    </source>
</evidence>
<feature type="transmembrane region" description="Helical" evidence="1">
    <location>
        <begin position="98"/>
        <end position="122"/>
    </location>
</feature>
<reference evidence="2 3" key="1">
    <citation type="submission" date="2019-01" db="EMBL/GenBank/DDBJ databases">
        <title>Weissella sp. nov., a novel lactic acid bacterium isolated from animal feces.</title>
        <authorList>
            <person name="Wang L.-T."/>
        </authorList>
    </citation>
    <scope>NUCLEOTIDE SEQUENCE [LARGE SCALE GENOMIC DNA]</scope>
    <source>
        <strain evidence="2 3">8H-2</strain>
    </source>
</reference>
<keyword evidence="1" id="KW-1133">Transmembrane helix</keyword>
<dbReference type="InterPro" id="IPR009793">
    <property type="entry name" value="DUF1361"/>
</dbReference>
<dbReference type="Proteomes" id="UP000371977">
    <property type="component" value="Unassembled WGS sequence"/>
</dbReference>
<keyword evidence="1" id="KW-0812">Transmembrane</keyword>
<dbReference type="Pfam" id="PF07099">
    <property type="entry name" value="DUF1361"/>
    <property type="match status" value="1"/>
</dbReference>
<organism evidence="2 3">
    <name type="scientific">Weissella muntiaci</name>
    <dbReference type="NCBI Taxonomy" id="2508881"/>
    <lineage>
        <taxon>Bacteria</taxon>
        <taxon>Bacillati</taxon>
        <taxon>Bacillota</taxon>
        <taxon>Bacilli</taxon>
        <taxon>Lactobacillales</taxon>
        <taxon>Lactobacillaceae</taxon>
        <taxon>Weissella</taxon>
    </lineage>
</organism>
<keyword evidence="1" id="KW-0472">Membrane</keyword>